<dbReference type="Proteomes" id="UP000095751">
    <property type="component" value="Unassembled WGS sequence"/>
</dbReference>
<organism evidence="4 5">
    <name type="scientific">Fragilariopsis cylindrus CCMP1102</name>
    <dbReference type="NCBI Taxonomy" id="635003"/>
    <lineage>
        <taxon>Eukaryota</taxon>
        <taxon>Sar</taxon>
        <taxon>Stramenopiles</taxon>
        <taxon>Ochrophyta</taxon>
        <taxon>Bacillariophyta</taxon>
        <taxon>Bacillariophyceae</taxon>
        <taxon>Bacillariophycidae</taxon>
        <taxon>Bacillariales</taxon>
        <taxon>Bacillariaceae</taxon>
        <taxon>Fragilariopsis</taxon>
    </lineage>
</organism>
<feature type="compositionally biased region" description="Low complexity" evidence="3">
    <location>
        <begin position="127"/>
        <end position="143"/>
    </location>
</feature>
<protein>
    <submittedName>
        <fullName evidence="4">Nucleic acid-binding protein</fullName>
    </submittedName>
</protein>
<evidence type="ECO:0000313" key="4">
    <source>
        <dbReference type="EMBL" id="OEU13625.1"/>
    </source>
</evidence>
<dbReference type="KEGG" id="fcy:FRACYDRAFT_269886"/>
<reference evidence="4 5" key="1">
    <citation type="submission" date="2016-09" db="EMBL/GenBank/DDBJ databases">
        <title>Extensive genetic diversity and differential bi-allelic expression allows diatom success in the polar Southern Ocean.</title>
        <authorList>
            <consortium name="DOE Joint Genome Institute"/>
            <person name="Mock T."/>
            <person name="Otillar R.P."/>
            <person name="Strauss J."/>
            <person name="Dupont C."/>
            <person name="Frickenhaus S."/>
            <person name="Maumus F."/>
            <person name="Mcmullan M."/>
            <person name="Sanges R."/>
            <person name="Schmutz J."/>
            <person name="Toseland A."/>
            <person name="Valas R."/>
            <person name="Veluchamy A."/>
            <person name="Ward B.J."/>
            <person name="Allen A."/>
            <person name="Barry K."/>
            <person name="Falciatore A."/>
            <person name="Ferrante M."/>
            <person name="Fortunato A.E."/>
            <person name="Gloeckner G."/>
            <person name="Gruber A."/>
            <person name="Hipkin R."/>
            <person name="Janech M."/>
            <person name="Kroth P."/>
            <person name="Leese F."/>
            <person name="Lindquist E."/>
            <person name="Lyon B.R."/>
            <person name="Martin J."/>
            <person name="Mayer C."/>
            <person name="Parker M."/>
            <person name="Quesneville H."/>
            <person name="Raymond J."/>
            <person name="Uhlig C."/>
            <person name="Valentin K.U."/>
            <person name="Worden A.Z."/>
            <person name="Armbrust E.V."/>
            <person name="Bowler C."/>
            <person name="Green B."/>
            <person name="Moulton V."/>
            <person name="Van Oosterhout C."/>
            <person name="Grigoriev I."/>
        </authorList>
    </citation>
    <scope>NUCLEOTIDE SEQUENCE [LARGE SCALE GENOMIC DNA]</scope>
    <source>
        <strain evidence="4 5">CCMP1102</strain>
    </source>
</reference>
<dbReference type="InParanoid" id="A0A1E7F6J2"/>
<sequence>MSLALPRYYSAWEREQYGIEYGQEETEWYNLEIWGALAEFAVKNIEKGARIGVVGAIDTDYYPNKDTGVLSTNPKLLVQDIDILESKMEADARRNKNNNSNYGNNNNNNNSYSGGGGYGGGGGGGNSNPNRNYNNNSNNNNYGNGNGNGGQQQRQQERGPSFYTADNDNDDDDDDDDDDMYDPSRGGGSAGGFFDPM</sequence>
<evidence type="ECO:0000313" key="5">
    <source>
        <dbReference type="Proteomes" id="UP000095751"/>
    </source>
</evidence>
<evidence type="ECO:0000256" key="2">
    <source>
        <dbReference type="PROSITE-ProRule" id="PRU00252"/>
    </source>
</evidence>
<accession>A0A1E7F6J2</accession>
<dbReference type="EMBL" id="KV784361">
    <property type="protein sequence ID" value="OEU13625.1"/>
    <property type="molecule type" value="Genomic_DNA"/>
</dbReference>
<dbReference type="OrthoDB" id="1078367at2759"/>
<dbReference type="Gene3D" id="2.40.50.140">
    <property type="entry name" value="Nucleic acid-binding proteins"/>
    <property type="match status" value="1"/>
</dbReference>
<dbReference type="PROSITE" id="PS50935">
    <property type="entry name" value="SSB"/>
    <property type="match status" value="1"/>
</dbReference>
<name>A0A1E7F6J2_9STRA</name>
<gene>
    <name evidence="4" type="primary">SSB</name>
    <name evidence="4" type="ORF">FRACYDRAFT_269886</name>
</gene>
<evidence type="ECO:0000256" key="1">
    <source>
        <dbReference type="ARBA" id="ARBA00023125"/>
    </source>
</evidence>
<dbReference type="InterPro" id="IPR000424">
    <property type="entry name" value="Primosome_PriB/ssb"/>
</dbReference>
<dbReference type="AlphaFoldDB" id="A0A1E7F6J2"/>
<feature type="compositionally biased region" description="Acidic residues" evidence="3">
    <location>
        <begin position="167"/>
        <end position="181"/>
    </location>
</feature>
<dbReference type="Pfam" id="PF00436">
    <property type="entry name" value="SSB"/>
    <property type="match status" value="1"/>
</dbReference>
<evidence type="ECO:0000256" key="3">
    <source>
        <dbReference type="SAM" id="MobiDB-lite"/>
    </source>
</evidence>
<dbReference type="SUPFAM" id="SSF50249">
    <property type="entry name" value="Nucleic acid-binding proteins"/>
    <property type="match status" value="1"/>
</dbReference>
<dbReference type="GO" id="GO:0006260">
    <property type="term" value="P:DNA replication"/>
    <property type="evidence" value="ECO:0007669"/>
    <property type="project" value="InterPro"/>
</dbReference>
<keyword evidence="5" id="KW-1185">Reference proteome</keyword>
<feature type="region of interest" description="Disordered" evidence="3">
    <location>
        <begin position="123"/>
        <end position="197"/>
    </location>
</feature>
<proteinExistence type="predicted"/>
<dbReference type="CDD" id="cd04496">
    <property type="entry name" value="SSB_OBF"/>
    <property type="match status" value="1"/>
</dbReference>
<dbReference type="GO" id="GO:0003697">
    <property type="term" value="F:single-stranded DNA binding"/>
    <property type="evidence" value="ECO:0007669"/>
    <property type="project" value="InterPro"/>
</dbReference>
<keyword evidence="1 2" id="KW-0238">DNA-binding</keyword>
<dbReference type="GO" id="GO:0005739">
    <property type="term" value="C:mitochondrion"/>
    <property type="evidence" value="ECO:0007669"/>
    <property type="project" value="UniProtKB-SubCell"/>
</dbReference>
<dbReference type="InterPro" id="IPR012340">
    <property type="entry name" value="NA-bd_OB-fold"/>
</dbReference>